<dbReference type="EMBL" id="KN768142">
    <property type="protein sequence ID" value="KIH47059.1"/>
    <property type="molecule type" value="Genomic_DNA"/>
</dbReference>
<evidence type="ECO:0000313" key="3">
    <source>
        <dbReference type="Proteomes" id="UP000054047"/>
    </source>
</evidence>
<sequence length="270" mass="30153">MQTSFSSGLRILSEILASPIAQFSNDIMRTKTVPPGFAFANTILLYKNGDPTSVTNHRPISLLSTLCKVLTKVFTRRLRNTIEERLTLPPEQAGFGKNFSTVDHMHALSTVAEKCHEFNIQLCAAFVDFKKAFDCVELPMLWQPLESFGVDPNMIKTVQLLYANSSAAVRVGNQLAKFELQRGVRQGDSMSPSLCTIVLRYALNSIDWRGKSLKLGTKTLSYLVYADDIVLLAHNHEDLESMTEMLYLAAAQMGLQINFIRNENEVDEAG</sequence>
<reference evidence="2 3" key="1">
    <citation type="submission" date="2013-12" db="EMBL/GenBank/DDBJ databases">
        <title>Draft genome of the parsitic nematode Ancylostoma duodenale.</title>
        <authorList>
            <person name="Mitreva M."/>
        </authorList>
    </citation>
    <scope>NUCLEOTIDE SEQUENCE [LARGE SCALE GENOMIC DNA]</scope>
    <source>
        <strain evidence="2 3">Zhejiang</strain>
    </source>
</reference>
<dbReference type="PROSITE" id="PS50878">
    <property type="entry name" value="RT_POL"/>
    <property type="match status" value="1"/>
</dbReference>
<dbReference type="AlphaFoldDB" id="A0A0C2FJW5"/>
<accession>A0A0C2FJW5</accession>
<keyword evidence="2" id="KW-0548">Nucleotidyltransferase</keyword>
<evidence type="ECO:0000259" key="1">
    <source>
        <dbReference type="PROSITE" id="PS50878"/>
    </source>
</evidence>
<dbReference type="Proteomes" id="UP000054047">
    <property type="component" value="Unassembled WGS sequence"/>
</dbReference>
<evidence type="ECO:0000313" key="2">
    <source>
        <dbReference type="EMBL" id="KIH47059.1"/>
    </source>
</evidence>
<organism evidence="2 3">
    <name type="scientific">Ancylostoma duodenale</name>
    <dbReference type="NCBI Taxonomy" id="51022"/>
    <lineage>
        <taxon>Eukaryota</taxon>
        <taxon>Metazoa</taxon>
        <taxon>Ecdysozoa</taxon>
        <taxon>Nematoda</taxon>
        <taxon>Chromadorea</taxon>
        <taxon>Rhabditida</taxon>
        <taxon>Rhabditina</taxon>
        <taxon>Rhabditomorpha</taxon>
        <taxon>Strongyloidea</taxon>
        <taxon>Ancylostomatidae</taxon>
        <taxon>Ancylostomatinae</taxon>
        <taxon>Ancylostoma</taxon>
    </lineage>
</organism>
<dbReference type="GO" id="GO:0003964">
    <property type="term" value="F:RNA-directed DNA polymerase activity"/>
    <property type="evidence" value="ECO:0007669"/>
    <property type="project" value="UniProtKB-KW"/>
</dbReference>
<dbReference type="OrthoDB" id="410104at2759"/>
<feature type="domain" description="Reverse transcriptase" evidence="1">
    <location>
        <begin position="26"/>
        <end position="270"/>
    </location>
</feature>
<keyword evidence="2" id="KW-0808">Transferase</keyword>
<dbReference type="InterPro" id="IPR043502">
    <property type="entry name" value="DNA/RNA_pol_sf"/>
</dbReference>
<name>A0A0C2FJW5_9BILA</name>
<protein>
    <submittedName>
        <fullName evidence="2">Reverse transcriptase</fullName>
    </submittedName>
</protein>
<dbReference type="PANTHER" id="PTHR19446">
    <property type="entry name" value="REVERSE TRANSCRIPTASES"/>
    <property type="match status" value="1"/>
</dbReference>
<keyword evidence="3" id="KW-1185">Reference proteome</keyword>
<dbReference type="SUPFAM" id="SSF56672">
    <property type="entry name" value="DNA/RNA polymerases"/>
    <property type="match status" value="1"/>
</dbReference>
<dbReference type="Pfam" id="PF00078">
    <property type="entry name" value="RVT_1"/>
    <property type="match status" value="1"/>
</dbReference>
<proteinExistence type="predicted"/>
<gene>
    <name evidence="2" type="ORF">ANCDUO_22885</name>
</gene>
<dbReference type="InterPro" id="IPR000477">
    <property type="entry name" value="RT_dom"/>
</dbReference>
<keyword evidence="2" id="KW-0695">RNA-directed DNA polymerase</keyword>
<dbReference type="CDD" id="cd01650">
    <property type="entry name" value="RT_nLTR_like"/>
    <property type="match status" value="1"/>
</dbReference>